<dbReference type="GO" id="GO:0004356">
    <property type="term" value="F:glutamine synthetase activity"/>
    <property type="evidence" value="ECO:0007669"/>
    <property type="project" value="InterPro"/>
</dbReference>
<dbReference type="Proteomes" id="UP000250918">
    <property type="component" value="Unassembled WGS sequence"/>
</dbReference>
<feature type="non-terminal residue" evidence="6">
    <location>
        <position position="152"/>
    </location>
</feature>
<protein>
    <submittedName>
        <fullName evidence="6">Glutamine synthetase</fullName>
    </submittedName>
</protein>
<evidence type="ECO:0000313" key="6">
    <source>
        <dbReference type="EMBL" id="PWB70341.1"/>
    </source>
</evidence>
<dbReference type="EMBL" id="PQAP01000147">
    <property type="protein sequence ID" value="PWB70341.1"/>
    <property type="molecule type" value="Genomic_DNA"/>
</dbReference>
<dbReference type="PROSITE" id="PS51987">
    <property type="entry name" value="GS_CATALYTIC"/>
    <property type="match status" value="1"/>
</dbReference>
<dbReference type="Pfam" id="PF00120">
    <property type="entry name" value="Gln-synt_C"/>
    <property type="match status" value="1"/>
</dbReference>
<dbReference type="InterPro" id="IPR036651">
    <property type="entry name" value="Gln_synt_N_sf"/>
</dbReference>
<reference evidence="6 7" key="1">
    <citation type="journal article" date="2018" name="ISME J.">
        <title>A methanotrophic archaeon couples anaerobic oxidation of methane to Fe(III) reduction.</title>
        <authorList>
            <person name="Cai C."/>
            <person name="Leu A.O."/>
            <person name="Xie G.J."/>
            <person name="Guo J."/>
            <person name="Feng Y."/>
            <person name="Zhao J.X."/>
            <person name="Tyson G.W."/>
            <person name="Yuan Z."/>
            <person name="Hu S."/>
        </authorList>
    </citation>
    <scope>NUCLEOTIDE SEQUENCE [LARGE SCALE GENOMIC DNA]</scope>
    <source>
        <strain evidence="6">FeB_12</strain>
    </source>
</reference>
<dbReference type="Gene3D" id="3.10.20.70">
    <property type="entry name" value="Glutamine synthetase, N-terminal domain"/>
    <property type="match status" value="1"/>
</dbReference>
<dbReference type="InterPro" id="IPR008147">
    <property type="entry name" value="Gln_synt_N"/>
</dbReference>
<dbReference type="GO" id="GO:0005737">
    <property type="term" value="C:cytoplasm"/>
    <property type="evidence" value="ECO:0007669"/>
    <property type="project" value="TreeGrafter"/>
</dbReference>
<organism evidence="6 7">
    <name type="scientific">candidate division GN15 bacterium</name>
    <dbReference type="NCBI Taxonomy" id="2072418"/>
    <lineage>
        <taxon>Bacteria</taxon>
        <taxon>candidate division GN15</taxon>
    </lineage>
</organism>
<dbReference type="InterPro" id="IPR014746">
    <property type="entry name" value="Gln_synth/guanido_kin_cat_dom"/>
</dbReference>
<dbReference type="PANTHER" id="PTHR43407">
    <property type="entry name" value="GLUTAMINE SYNTHETASE"/>
    <property type="match status" value="1"/>
</dbReference>
<dbReference type="Gene3D" id="3.30.590.10">
    <property type="entry name" value="Glutamine synthetase/guanido kinase, catalytic domain"/>
    <property type="match status" value="1"/>
</dbReference>
<dbReference type="SUPFAM" id="SSF54368">
    <property type="entry name" value="Glutamine synthetase, N-terminal domain"/>
    <property type="match status" value="1"/>
</dbReference>
<dbReference type="PROSITE" id="PS51986">
    <property type="entry name" value="GS_BETA_GRASP"/>
    <property type="match status" value="1"/>
</dbReference>
<comment type="caution">
    <text evidence="6">The sequence shown here is derived from an EMBL/GenBank/DDBJ whole genome shotgun (WGS) entry which is preliminary data.</text>
</comment>
<evidence type="ECO:0000259" key="5">
    <source>
        <dbReference type="PROSITE" id="PS51987"/>
    </source>
</evidence>
<dbReference type="SUPFAM" id="SSF55931">
    <property type="entry name" value="Glutamine synthetase/guanido kinase"/>
    <property type="match status" value="1"/>
</dbReference>
<feature type="domain" description="GS catalytic" evidence="5">
    <location>
        <begin position="107"/>
        <end position="152"/>
    </location>
</feature>
<evidence type="ECO:0000259" key="4">
    <source>
        <dbReference type="PROSITE" id="PS51986"/>
    </source>
</evidence>
<proteinExistence type="inferred from homology"/>
<comment type="similarity">
    <text evidence="1 2 3">Belongs to the glutamine synthetase family.</text>
</comment>
<dbReference type="GO" id="GO:0016020">
    <property type="term" value="C:membrane"/>
    <property type="evidence" value="ECO:0007669"/>
    <property type="project" value="TreeGrafter"/>
</dbReference>
<evidence type="ECO:0000256" key="3">
    <source>
        <dbReference type="RuleBase" id="RU000384"/>
    </source>
</evidence>
<evidence type="ECO:0000313" key="7">
    <source>
        <dbReference type="Proteomes" id="UP000250918"/>
    </source>
</evidence>
<gene>
    <name evidence="6" type="ORF">C3F09_09195</name>
</gene>
<dbReference type="InterPro" id="IPR008146">
    <property type="entry name" value="Gln_synth_cat_dom"/>
</dbReference>
<evidence type="ECO:0000256" key="1">
    <source>
        <dbReference type="ARBA" id="ARBA00009897"/>
    </source>
</evidence>
<sequence>MTRTREDVLRLVDEAGVRYIRLCFTDILGKIKGMSITRSELEQVLDEGQGFDGSSVEGFARIDESDLMAIPDPLTFRIIPWEIAGEKIAMMFCDIQNPDGSPYEGDPRWVLKRQLARLKDKGWTFYVGPELEYFYFESDKEAKVLDHAGYFD</sequence>
<feature type="domain" description="GS beta-grasp" evidence="4">
    <location>
        <begin position="15"/>
        <end position="100"/>
    </location>
</feature>
<dbReference type="Pfam" id="PF03951">
    <property type="entry name" value="Gln-synt_N"/>
    <property type="match status" value="1"/>
</dbReference>
<dbReference type="GO" id="GO:0006542">
    <property type="term" value="P:glutamine biosynthetic process"/>
    <property type="evidence" value="ECO:0007669"/>
    <property type="project" value="InterPro"/>
</dbReference>
<dbReference type="AlphaFoldDB" id="A0A855X477"/>
<evidence type="ECO:0000256" key="2">
    <source>
        <dbReference type="PROSITE-ProRule" id="PRU01330"/>
    </source>
</evidence>
<dbReference type="PANTHER" id="PTHR43407:SF1">
    <property type="entry name" value="LENGSIN"/>
    <property type="match status" value="1"/>
</dbReference>
<accession>A0A855X477</accession>
<name>A0A855X477_9BACT</name>